<feature type="region of interest" description="Disordered" evidence="1">
    <location>
        <begin position="307"/>
        <end position="327"/>
    </location>
</feature>
<evidence type="ECO:0000256" key="2">
    <source>
        <dbReference type="SAM" id="Phobius"/>
    </source>
</evidence>
<keyword evidence="2" id="KW-0472">Membrane</keyword>
<dbReference type="EMBL" id="ML213512">
    <property type="protein sequence ID" value="TFK51075.1"/>
    <property type="molecule type" value="Genomic_DNA"/>
</dbReference>
<feature type="transmembrane region" description="Helical" evidence="2">
    <location>
        <begin position="223"/>
        <end position="247"/>
    </location>
</feature>
<keyword evidence="2" id="KW-1133">Transmembrane helix</keyword>
<gene>
    <name evidence="3" type="ORF">OE88DRAFT_210217</name>
</gene>
<dbReference type="Proteomes" id="UP000305948">
    <property type="component" value="Unassembled WGS sequence"/>
</dbReference>
<feature type="transmembrane region" description="Helical" evidence="2">
    <location>
        <begin position="259"/>
        <end position="278"/>
    </location>
</feature>
<feature type="transmembrane region" description="Helical" evidence="2">
    <location>
        <begin position="43"/>
        <end position="62"/>
    </location>
</feature>
<evidence type="ECO:0000313" key="4">
    <source>
        <dbReference type="Proteomes" id="UP000305948"/>
    </source>
</evidence>
<dbReference type="OrthoDB" id="3259206at2759"/>
<accession>A0A5C3N207</accession>
<keyword evidence="2" id="KW-0812">Transmembrane</keyword>
<keyword evidence="4" id="KW-1185">Reference proteome</keyword>
<feature type="compositionally biased region" description="Basic and acidic residues" evidence="1">
    <location>
        <begin position="318"/>
        <end position="327"/>
    </location>
</feature>
<dbReference type="AlphaFoldDB" id="A0A5C3N207"/>
<evidence type="ECO:0000256" key="1">
    <source>
        <dbReference type="SAM" id="MobiDB-lite"/>
    </source>
</evidence>
<name>A0A5C3N207_9AGAM</name>
<reference evidence="3 4" key="1">
    <citation type="journal article" date="2019" name="Nat. Ecol. Evol.">
        <title>Megaphylogeny resolves global patterns of mushroom evolution.</title>
        <authorList>
            <person name="Varga T."/>
            <person name="Krizsan K."/>
            <person name="Foldi C."/>
            <person name="Dima B."/>
            <person name="Sanchez-Garcia M."/>
            <person name="Sanchez-Ramirez S."/>
            <person name="Szollosi G.J."/>
            <person name="Szarkandi J.G."/>
            <person name="Papp V."/>
            <person name="Albert L."/>
            <person name="Andreopoulos W."/>
            <person name="Angelini C."/>
            <person name="Antonin V."/>
            <person name="Barry K.W."/>
            <person name="Bougher N.L."/>
            <person name="Buchanan P."/>
            <person name="Buyck B."/>
            <person name="Bense V."/>
            <person name="Catcheside P."/>
            <person name="Chovatia M."/>
            <person name="Cooper J."/>
            <person name="Damon W."/>
            <person name="Desjardin D."/>
            <person name="Finy P."/>
            <person name="Geml J."/>
            <person name="Haridas S."/>
            <person name="Hughes K."/>
            <person name="Justo A."/>
            <person name="Karasinski D."/>
            <person name="Kautmanova I."/>
            <person name="Kiss B."/>
            <person name="Kocsube S."/>
            <person name="Kotiranta H."/>
            <person name="LaButti K.M."/>
            <person name="Lechner B.E."/>
            <person name="Liimatainen K."/>
            <person name="Lipzen A."/>
            <person name="Lukacs Z."/>
            <person name="Mihaltcheva S."/>
            <person name="Morgado L.N."/>
            <person name="Niskanen T."/>
            <person name="Noordeloos M.E."/>
            <person name="Ohm R.A."/>
            <person name="Ortiz-Santana B."/>
            <person name="Ovrebo C."/>
            <person name="Racz N."/>
            <person name="Riley R."/>
            <person name="Savchenko A."/>
            <person name="Shiryaev A."/>
            <person name="Soop K."/>
            <person name="Spirin V."/>
            <person name="Szebenyi C."/>
            <person name="Tomsovsky M."/>
            <person name="Tulloss R.E."/>
            <person name="Uehling J."/>
            <person name="Grigoriev I.V."/>
            <person name="Vagvolgyi C."/>
            <person name="Papp T."/>
            <person name="Martin F.M."/>
            <person name="Miettinen O."/>
            <person name="Hibbett D.S."/>
            <person name="Nagy L.G."/>
        </authorList>
    </citation>
    <scope>NUCLEOTIDE SEQUENCE [LARGE SCALE GENOMIC DNA]</scope>
    <source>
        <strain evidence="3 4">OMC1185</strain>
    </source>
</reference>
<feature type="transmembrane region" description="Helical" evidence="2">
    <location>
        <begin position="181"/>
        <end position="202"/>
    </location>
</feature>
<organism evidence="3 4">
    <name type="scientific">Heliocybe sulcata</name>
    <dbReference type="NCBI Taxonomy" id="5364"/>
    <lineage>
        <taxon>Eukaryota</taxon>
        <taxon>Fungi</taxon>
        <taxon>Dikarya</taxon>
        <taxon>Basidiomycota</taxon>
        <taxon>Agaricomycotina</taxon>
        <taxon>Agaricomycetes</taxon>
        <taxon>Gloeophyllales</taxon>
        <taxon>Gloeophyllaceae</taxon>
        <taxon>Heliocybe</taxon>
    </lineage>
</organism>
<feature type="transmembrane region" description="Helical" evidence="2">
    <location>
        <begin position="92"/>
        <end position="114"/>
    </location>
</feature>
<sequence length="327" mass="35899">MSTASQFKVLLFLEAGLYGTYAVLFSASLVYAGRKVLQSRVHATLIALIVFLFISTSINFAINTYSTLKFLIHDIAYDSTTGELSQRKMQGFLRMVHTCIFGVNITLADGLLVWRCAVLWCYKRTVVVYSIILMTVEVGLGIAVLETEALAHQIALQAVWPNPLSPEYYRESAVVDGVNKAYYICMLLLNLSMTVGISRRIWHMAASIPESSRRSARYSRIAHIILESGVLYAVLVIIVMLTSLVTACGPLAKNASEVLLYYTVAVIPTVVTILVTTAKSTENVSEAADTVGTQLVFALGPRDSMTEDADLEPWSKTSVHDSKAPIV</sequence>
<feature type="transmembrane region" description="Helical" evidence="2">
    <location>
        <begin position="126"/>
        <end position="145"/>
    </location>
</feature>
<protein>
    <submittedName>
        <fullName evidence="3">Uncharacterized protein</fullName>
    </submittedName>
</protein>
<proteinExistence type="predicted"/>
<evidence type="ECO:0000313" key="3">
    <source>
        <dbReference type="EMBL" id="TFK51075.1"/>
    </source>
</evidence>
<feature type="transmembrane region" description="Helical" evidence="2">
    <location>
        <begin position="12"/>
        <end position="31"/>
    </location>
</feature>